<feature type="compositionally biased region" description="Basic residues" evidence="2">
    <location>
        <begin position="556"/>
        <end position="567"/>
    </location>
</feature>
<dbReference type="PROSITE" id="PS51203">
    <property type="entry name" value="CS"/>
    <property type="match status" value="1"/>
</dbReference>
<dbReference type="PANTHER" id="PTHR12967">
    <property type="entry name" value="PROTEIN SHQ1 HOMOLOG"/>
    <property type="match status" value="1"/>
</dbReference>
<gene>
    <name evidence="4" type="ORF">ASEP1449_LOCUS17021</name>
</gene>
<name>A0A7S2XSM4_9STRA</name>
<dbReference type="SUPFAM" id="SSF49764">
    <property type="entry name" value="HSP20-like chaperones"/>
    <property type="match status" value="1"/>
</dbReference>
<sequence>MPIRPKFRLEQTEETVSVVIHVPHVRVSTSTMEIVTLGNEVQFYAPPYLLKLHLPGAVLDQETHGKAQYDPNIQNGTLTLTLEKEEPQLWHDLDLLGRLLAPSSYSTTTNSSSSISRSSNPIQILDSSENNDTEGQSYEEEFTNAHYEDAENEPDDNLLTPLAPRYGFLGAFQSVFKDLAREGLALEMLELANPDETAADERKQLRLDMETSKFDADRYLGDFFIDEDDYIYQQAISLTPHWHNETTTDSILTPEEMTSIAALPSKAARIVPSQISDNSTRTLYLGLWDLLFSYVYDYRMTSGDATVESSWTLSILSPILSWLDDHPSNEPLEDTIYASLRRGLVYPYVRNLEFLTTHCCQDVADILRKGRRCIIKCLLHMHEIFDRSELHYLHNRLYLEPYLVWIQTSSLVSDDMIANFATQVQTLVTQQGTHGWNKEALNLDIQKVEERLKEEEEDATSSSSSESEDDSSDSDSGEDDGSSSDSETEQTQVVAKDELHLPFDKLSLSENVTKKEEEISDSTATVDEAKATTDPVLLQFESSNDNEEETSLSHKPTSHHKPLIQEL</sequence>
<dbReference type="Pfam" id="PF21413">
    <property type="entry name" value="SHQ1-like_CS"/>
    <property type="match status" value="1"/>
</dbReference>
<dbReference type="InterPro" id="IPR039742">
    <property type="entry name" value="Shq1"/>
</dbReference>
<dbReference type="Gene3D" id="2.60.40.790">
    <property type="match status" value="1"/>
</dbReference>
<feature type="compositionally biased region" description="Low complexity" evidence="2">
    <location>
        <begin position="107"/>
        <end position="119"/>
    </location>
</feature>
<feature type="domain" description="CS" evidence="3">
    <location>
        <begin position="2"/>
        <end position="94"/>
    </location>
</feature>
<protein>
    <recommendedName>
        <fullName evidence="3">CS domain-containing protein</fullName>
    </recommendedName>
</protein>
<dbReference type="InterPro" id="IPR008978">
    <property type="entry name" value="HSP20-like_chaperone"/>
</dbReference>
<dbReference type="Pfam" id="PF04925">
    <property type="entry name" value="SHQ1"/>
    <property type="match status" value="1"/>
</dbReference>
<accession>A0A7S2XSM4</accession>
<dbReference type="EMBL" id="HBHQ01025232">
    <property type="protein sequence ID" value="CAD9825187.1"/>
    <property type="molecule type" value="Transcribed_RNA"/>
</dbReference>
<comment type="similarity">
    <text evidence="1">Belongs to the SHQ1 family.</text>
</comment>
<evidence type="ECO:0000259" key="3">
    <source>
        <dbReference type="PROSITE" id="PS51203"/>
    </source>
</evidence>
<dbReference type="InterPro" id="IPR048696">
    <property type="entry name" value="SHQ1-like_CS"/>
</dbReference>
<dbReference type="GO" id="GO:0000493">
    <property type="term" value="P:box H/ACA snoRNP assembly"/>
    <property type="evidence" value="ECO:0007669"/>
    <property type="project" value="InterPro"/>
</dbReference>
<feature type="compositionally biased region" description="Acidic residues" evidence="2">
    <location>
        <begin position="466"/>
        <end position="488"/>
    </location>
</feature>
<proteinExistence type="inferred from homology"/>
<dbReference type="GO" id="GO:0051082">
    <property type="term" value="F:unfolded protein binding"/>
    <property type="evidence" value="ECO:0007669"/>
    <property type="project" value="TreeGrafter"/>
</dbReference>
<evidence type="ECO:0000313" key="4">
    <source>
        <dbReference type="EMBL" id="CAD9825187.1"/>
    </source>
</evidence>
<dbReference type="GO" id="GO:0005654">
    <property type="term" value="C:nucleoplasm"/>
    <property type="evidence" value="ECO:0007669"/>
    <property type="project" value="TreeGrafter"/>
</dbReference>
<feature type="region of interest" description="Disordered" evidence="2">
    <location>
        <begin position="452"/>
        <end position="567"/>
    </location>
</feature>
<dbReference type="GO" id="GO:0005737">
    <property type="term" value="C:cytoplasm"/>
    <property type="evidence" value="ECO:0007669"/>
    <property type="project" value="TreeGrafter"/>
</dbReference>
<organism evidence="4">
    <name type="scientific">Attheya septentrionalis</name>
    <dbReference type="NCBI Taxonomy" id="420275"/>
    <lineage>
        <taxon>Eukaryota</taxon>
        <taxon>Sar</taxon>
        <taxon>Stramenopiles</taxon>
        <taxon>Ochrophyta</taxon>
        <taxon>Bacillariophyta</taxon>
        <taxon>Coscinodiscophyceae</taxon>
        <taxon>Chaetocerotophycidae</taxon>
        <taxon>Chaetocerotales</taxon>
        <taxon>Attheyaceae</taxon>
        <taxon>Attheya</taxon>
    </lineage>
</organism>
<evidence type="ECO:0000256" key="2">
    <source>
        <dbReference type="SAM" id="MobiDB-lite"/>
    </source>
</evidence>
<evidence type="ECO:0000256" key="1">
    <source>
        <dbReference type="ARBA" id="ARBA00005607"/>
    </source>
</evidence>
<dbReference type="InterPro" id="IPR007009">
    <property type="entry name" value="Shq1_C"/>
</dbReference>
<dbReference type="PANTHER" id="PTHR12967:SF0">
    <property type="entry name" value="PROTEIN SHQ1 HOMOLOG"/>
    <property type="match status" value="1"/>
</dbReference>
<feature type="region of interest" description="Disordered" evidence="2">
    <location>
        <begin position="107"/>
        <end position="140"/>
    </location>
</feature>
<dbReference type="AlphaFoldDB" id="A0A7S2XSM4"/>
<feature type="compositionally biased region" description="Acidic residues" evidence="2">
    <location>
        <begin position="129"/>
        <end position="140"/>
    </location>
</feature>
<dbReference type="InterPro" id="IPR007052">
    <property type="entry name" value="CS_dom"/>
</dbReference>
<reference evidence="4" key="1">
    <citation type="submission" date="2021-01" db="EMBL/GenBank/DDBJ databases">
        <authorList>
            <person name="Corre E."/>
            <person name="Pelletier E."/>
            <person name="Niang G."/>
            <person name="Scheremetjew M."/>
            <person name="Finn R."/>
            <person name="Kale V."/>
            <person name="Holt S."/>
            <person name="Cochrane G."/>
            <person name="Meng A."/>
            <person name="Brown T."/>
            <person name="Cohen L."/>
        </authorList>
    </citation>
    <scope>NUCLEOTIDE SEQUENCE</scope>
    <source>
        <strain evidence="4">CCMP2084</strain>
    </source>
</reference>